<dbReference type="InParanoid" id="A7RSE0"/>
<dbReference type="OrthoDB" id="18453at2759"/>
<evidence type="ECO:0000256" key="3">
    <source>
        <dbReference type="ARBA" id="ARBA00022454"/>
    </source>
</evidence>
<keyword evidence="3" id="KW-0158">Chromosome</keyword>
<keyword evidence="6" id="KW-0995">Kinetochore</keyword>
<dbReference type="STRING" id="45351.A7RSE0"/>
<evidence type="ECO:0000256" key="8">
    <source>
        <dbReference type="ARBA" id="ARBA00023306"/>
    </source>
</evidence>
<dbReference type="GO" id="GO:0000444">
    <property type="term" value="C:MIS12/MIND type complex"/>
    <property type="evidence" value="ECO:0000318"/>
    <property type="project" value="GO_Central"/>
</dbReference>
<name>A7RSE0_NEMVE</name>
<evidence type="ECO:0008006" key="14">
    <source>
        <dbReference type="Google" id="ProtNLM"/>
    </source>
</evidence>
<evidence type="ECO:0000256" key="10">
    <source>
        <dbReference type="SAM" id="Coils"/>
    </source>
</evidence>
<dbReference type="EMBL" id="DS469534">
    <property type="protein sequence ID" value="EDO45619.1"/>
    <property type="molecule type" value="Genomic_DNA"/>
</dbReference>
<dbReference type="OMA" id="EMTQRIH"/>
<gene>
    <name evidence="12" type="ORF">NEMVEDRAFT_v1g236593</name>
</gene>
<dbReference type="Pfam" id="PF03980">
    <property type="entry name" value="Nnf1"/>
    <property type="match status" value="1"/>
</dbReference>
<keyword evidence="7" id="KW-0539">Nucleus</keyword>
<keyword evidence="8" id="KW-0131">Cell cycle</keyword>
<dbReference type="InterPro" id="IPR007128">
    <property type="entry name" value="PMF1/Nnf1"/>
</dbReference>
<evidence type="ECO:0000256" key="5">
    <source>
        <dbReference type="ARBA" id="ARBA00022776"/>
    </source>
</evidence>
<feature type="region of interest" description="Disordered" evidence="11">
    <location>
        <begin position="1"/>
        <end position="30"/>
    </location>
</feature>
<evidence type="ECO:0000256" key="4">
    <source>
        <dbReference type="ARBA" id="ARBA00022618"/>
    </source>
</evidence>
<evidence type="ECO:0000256" key="9">
    <source>
        <dbReference type="ARBA" id="ARBA00023328"/>
    </source>
</evidence>
<evidence type="ECO:0000256" key="6">
    <source>
        <dbReference type="ARBA" id="ARBA00022838"/>
    </source>
</evidence>
<evidence type="ECO:0000256" key="7">
    <source>
        <dbReference type="ARBA" id="ARBA00023242"/>
    </source>
</evidence>
<keyword evidence="13" id="KW-1185">Reference proteome</keyword>
<sequence>MASNTESLEPTSITATDTTMESTQGTTRNESLLEDFNLESLEGKRITAFCQAFKKTLDRVLAPGKPEKFNNVYRAVRAQNPEAFSSITEQMMQNARENIETEFKLMIKQEDLVDLFGELDKIRESQMTDTDQDQKEAWRPSGIPSVDCQDHIMHIKLAYKDQLQKMLQQIEQENEQLKETVLPKREKIISKEQELIKNKKLEMVVQTCQNVDVKKLQQQGVLLKTM</sequence>
<proteinExistence type="predicted"/>
<dbReference type="PANTHER" id="PTHR15459">
    <property type="entry name" value="POLYAMINE-MODULATED FACTOR 1"/>
    <property type="match status" value="1"/>
</dbReference>
<evidence type="ECO:0000256" key="11">
    <source>
        <dbReference type="SAM" id="MobiDB-lite"/>
    </source>
</evidence>
<keyword evidence="10" id="KW-0175">Coiled coil</keyword>
<dbReference type="GO" id="GO:0051301">
    <property type="term" value="P:cell division"/>
    <property type="evidence" value="ECO:0007669"/>
    <property type="project" value="UniProtKB-KW"/>
</dbReference>
<reference evidence="12 13" key="1">
    <citation type="journal article" date="2007" name="Science">
        <title>Sea anemone genome reveals ancestral eumetazoan gene repertoire and genomic organization.</title>
        <authorList>
            <person name="Putnam N.H."/>
            <person name="Srivastava M."/>
            <person name="Hellsten U."/>
            <person name="Dirks B."/>
            <person name="Chapman J."/>
            <person name="Salamov A."/>
            <person name="Terry A."/>
            <person name="Shapiro H."/>
            <person name="Lindquist E."/>
            <person name="Kapitonov V.V."/>
            <person name="Jurka J."/>
            <person name="Genikhovich G."/>
            <person name="Grigoriev I.V."/>
            <person name="Lucas S.M."/>
            <person name="Steele R.E."/>
            <person name="Finnerty J.R."/>
            <person name="Technau U."/>
            <person name="Martindale M.Q."/>
            <person name="Rokhsar D.S."/>
        </authorList>
    </citation>
    <scope>NUCLEOTIDE SEQUENCE [LARGE SCALE GENOMIC DNA]</scope>
    <source>
        <strain evidence="13">CH2 X CH6</strain>
    </source>
</reference>
<keyword evidence="4" id="KW-0132">Cell division</keyword>
<evidence type="ECO:0000256" key="1">
    <source>
        <dbReference type="ARBA" id="ARBA00004123"/>
    </source>
</evidence>
<dbReference type="Proteomes" id="UP000001593">
    <property type="component" value="Unassembled WGS sequence"/>
</dbReference>
<dbReference type="HOGENOM" id="CLU_1226088_0_0_1"/>
<organism evidence="12 13">
    <name type="scientific">Nematostella vectensis</name>
    <name type="common">Starlet sea anemone</name>
    <dbReference type="NCBI Taxonomy" id="45351"/>
    <lineage>
        <taxon>Eukaryota</taxon>
        <taxon>Metazoa</taxon>
        <taxon>Cnidaria</taxon>
        <taxon>Anthozoa</taxon>
        <taxon>Hexacorallia</taxon>
        <taxon>Actiniaria</taxon>
        <taxon>Edwardsiidae</taxon>
        <taxon>Nematostella</taxon>
    </lineage>
</organism>
<dbReference type="GO" id="GO:0005634">
    <property type="term" value="C:nucleus"/>
    <property type="evidence" value="ECO:0007669"/>
    <property type="project" value="UniProtKB-SubCell"/>
</dbReference>
<accession>A7RSE0</accession>
<dbReference type="AlphaFoldDB" id="A7RSE0"/>
<dbReference type="GO" id="GO:0007059">
    <property type="term" value="P:chromosome segregation"/>
    <property type="evidence" value="ECO:0000318"/>
    <property type="project" value="GO_Central"/>
</dbReference>
<dbReference type="PhylomeDB" id="A7RSE0"/>
<comment type="subcellular location">
    <subcellularLocation>
        <location evidence="2">Chromosome</location>
        <location evidence="2">Centromere</location>
        <location evidence="2">Kinetochore</location>
    </subcellularLocation>
    <subcellularLocation>
        <location evidence="1">Nucleus</location>
    </subcellularLocation>
</comment>
<feature type="coiled-coil region" evidence="10">
    <location>
        <begin position="156"/>
        <end position="187"/>
    </location>
</feature>
<keyword evidence="9" id="KW-0137">Centromere</keyword>
<evidence type="ECO:0000313" key="12">
    <source>
        <dbReference type="EMBL" id="EDO45619.1"/>
    </source>
</evidence>
<dbReference type="PANTHER" id="PTHR15459:SF3">
    <property type="entry name" value="POLYAMINE-MODULATED FACTOR 1"/>
    <property type="match status" value="1"/>
</dbReference>
<protein>
    <recommendedName>
        <fullName evidence="14">Polyamine-modulated factor 1</fullName>
    </recommendedName>
</protein>
<keyword evidence="5" id="KW-0498">Mitosis</keyword>
<evidence type="ECO:0000313" key="13">
    <source>
        <dbReference type="Proteomes" id="UP000001593"/>
    </source>
</evidence>
<evidence type="ECO:0000256" key="2">
    <source>
        <dbReference type="ARBA" id="ARBA00004629"/>
    </source>
</evidence>